<evidence type="ECO:0000256" key="3">
    <source>
        <dbReference type="ARBA" id="ARBA00022692"/>
    </source>
</evidence>
<dbReference type="InterPro" id="IPR036259">
    <property type="entry name" value="MFS_trans_sf"/>
</dbReference>
<gene>
    <name evidence="9" type="ORF">ED733_004719</name>
</gene>
<proteinExistence type="predicted"/>
<keyword evidence="4 7" id="KW-1133">Transmembrane helix</keyword>
<keyword evidence="2" id="KW-0813">Transport</keyword>
<dbReference type="GO" id="GO:0022857">
    <property type="term" value="F:transmembrane transporter activity"/>
    <property type="evidence" value="ECO:0007669"/>
    <property type="project" value="InterPro"/>
</dbReference>
<evidence type="ECO:0000256" key="4">
    <source>
        <dbReference type="ARBA" id="ARBA00022989"/>
    </source>
</evidence>
<evidence type="ECO:0000256" key="5">
    <source>
        <dbReference type="ARBA" id="ARBA00023136"/>
    </source>
</evidence>
<protein>
    <recommendedName>
        <fullName evidence="8">Major facilitator superfamily (MFS) profile domain-containing protein</fullName>
    </recommendedName>
</protein>
<evidence type="ECO:0000256" key="7">
    <source>
        <dbReference type="SAM" id="Phobius"/>
    </source>
</evidence>
<dbReference type="PROSITE" id="PS50850">
    <property type="entry name" value="MFS"/>
    <property type="match status" value="1"/>
</dbReference>
<dbReference type="Proteomes" id="UP000317257">
    <property type="component" value="Unassembled WGS sequence"/>
</dbReference>
<dbReference type="PANTHER" id="PTHR23506">
    <property type="entry name" value="GH10249P"/>
    <property type="match status" value="1"/>
</dbReference>
<feature type="transmembrane region" description="Helical" evidence="7">
    <location>
        <begin position="134"/>
        <end position="154"/>
    </location>
</feature>
<feature type="transmembrane region" description="Helical" evidence="7">
    <location>
        <begin position="308"/>
        <end position="328"/>
    </location>
</feature>
<feature type="transmembrane region" description="Helical" evidence="7">
    <location>
        <begin position="448"/>
        <end position="469"/>
    </location>
</feature>
<feature type="compositionally biased region" description="Polar residues" evidence="6">
    <location>
        <begin position="206"/>
        <end position="224"/>
    </location>
</feature>
<reference evidence="10" key="1">
    <citation type="submission" date="2018-12" db="EMBL/GenBank/DDBJ databases">
        <title>The complete genome of Metarhizium rileyi, a key fungal pathogen of Lepidoptera.</title>
        <authorList>
            <person name="Binneck E."/>
            <person name="Lastra C.C.L."/>
            <person name="Sosa-Gomez D.R."/>
        </authorList>
    </citation>
    <scope>NUCLEOTIDE SEQUENCE [LARGE SCALE GENOMIC DNA]</scope>
    <source>
        <strain evidence="10">Cep018-CH2</strain>
    </source>
</reference>
<feature type="transmembrane region" description="Helical" evidence="7">
    <location>
        <begin position="340"/>
        <end position="360"/>
    </location>
</feature>
<dbReference type="GO" id="GO:0016020">
    <property type="term" value="C:membrane"/>
    <property type="evidence" value="ECO:0007669"/>
    <property type="project" value="UniProtKB-SubCell"/>
</dbReference>
<feature type="region of interest" description="Disordered" evidence="6">
    <location>
        <begin position="202"/>
        <end position="254"/>
    </location>
</feature>
<dbReference type="AlphaFoldDB" id="A0A5C6GAX3"/>
<evidence type="ECO:0000259" key="8">
    <source>
        <dbReference type="PROSITE" id="PS50850"/>
    </source>
</evidence>
<feature type="transmembrane region" description="Helical" evidence="7">
    <location>
        <begin position="271"/>
        <end position="288"/>
    </location>
</feature>
<comment type="subcellular location">
    <subcellularLocation>
        <location evidence="1">Membrane</location>
        <topology evidence="1">Multi-pass membrane protein</topology>
    </subcellularLocation>
</comment>
<keyword evidence="5 7" id="KW-0472">Membrane</keyword>
<evidence type="ECO:0000313" key="10">
    <source>
        <dbReference type="Proteomes" id="UP000317257"/>
    </source>
</evidence>
<evidence type="ECO:0000256" key="2">
    <source>
        <dbReference type="ARBA" id="ARBA00022448"/>
    </source>
</evidence>
<name>A0A5C6GAX3_METRR</name>
<dbReference type="EMBL" id="SBHS01000018">
    <property type="protein sequence ID" value="TWU73451.1"/>
    <property type="molecule type" value="Genomic_DNA"/>
</dbReference>
<dbReference type="InterPro" id="IPR050930">
    <property type="entry name" value="MFS_Vesicular_Transporter"/>
</dbReference>
<dbReference type="Pfam" id="PF07690">
    <property type="entry name" value="MFS_1"/>
    <property type="match status" value="1"/>
</dbReference>
<sequence length="472" mass="51143">MASFLWDINGAPQYENFLLSYIVPILQVMLEDRLHVEKSQTQVITSLVLSSHAVVSMLTGPFIGHLADKLPNRKFSLLMSLGAEMIGTIVIMISSSVPLLLVGRAIQAIGGNAAWIVGLSTIAATVGQENTGRTLGVTSSFITSGLLFGPMISGKLLQQAGYWTTWMVAIGVLGVDMMMRLVMIEKPHDREKNTSTRISIDDAEAAQTSNPNDIDEQTSLLHTSSSDDRDQTCTEPQSDDNVAALPNSKAAPETTSSHESFYKFIFTNPRALTALACHCTMAVILLSVDTTLPLYASRTFGWDTAQVSLMFLLLQMPSLLFATLIGILKDRVGTRILTGSGFLGMAFCIWLLGAAANIGLALDNSVYKGHTIFMMSLVGMGFSRTFISGSGILEMTNVMKDVQEKRPNCFGPNGKMSSAYSLTNFTWNTGMLIGPILSGFLVRTIGYYYMNMVMCAISAVVGTLALIFLGKR</sequence>
<evidence type="ECO:0000313" key="9">
    <source>
        <dbReference type="EMBL" id="TWU73451.1"/>
    </source>
</evidence>
<dbReference type="SUPFAM" id="SSF103473">
    <property type="entry name" value="MFS general substrate transporter"/>
    <property type="match status" value="1"/>
</dbReference>
<dbReference type="PANTHER" id="PTHR23506:SF35">
    <property type="entry name" value="MAJOR FACILITATOR SUPERFAMILY (MFS) PROFILE DOMAIN-CONTAINING PROTEIN-RELATED"/>
    <property type="match status" value="1"/>
</dbReference>
<dbReference type="InterPro" id="IPR011701">
    <property type="entry name" value="MFS"/>
</dbReference>
<evidence type="ECO:0000256" key="1">
    <source>
        <dbReference type="ARBA" id="ARBA00004141"/>
    </source>
</evidence>
<feature type="transmembrane region" description="Helical" evidence="7">
    <location>
        <begin position="160"/>
        <end position="182"/>
    </location>
</feature>
<feature type="domain" description="Major facilitator superfamily (MFS) profile" evidence="8">
    <location>
        <begin position="1"/>
        <end position="472"/>
    </location>
</feature>
<accession>A0A5C6GAX3</accession>
<feature type="transmembrane region" description="Helical" evidence="7">
    <location>
        <begin position="43"/>
        <end position="63"/>
    </location>
</feature>
<organism evidence="9 10">
    <name type="scientific">Metarhizium rileyi (strain RCEF 4871)</name>
    <name type="common">Nomuraea rileyi</name>
    <dbReference type="NCBI Taxonomy" id="1649241"/>
    <lineage>
        <taxon>Eukaryota</taxon>
        <taxon>Fungi</taxon>
        <taxon>Dikarya</taxon>
        <taxon>Ascomycota</taxon>
        <taxon>Pezizomycotina</taxon>
        <taxon>Sordariomycetes</taxon>
        <taxon>Hypocreomycetidae</taxon>
        <taxon>Hypocreales</taxon>
        <taxon>Clavicipitaceae</taxon>
        <taxon>Metarhizium</taxon>
    </lineage>
</organism>
<comment type="caution">
    <text evidence="9">The sequence shown here is derived from an EMBL/GenBank/DDBJ whole genome shotgun (WGS) entry which is preliminary data.</text>
</comment>
<evidence type="ECO:0000256" key="6">
    <source>
        <dbReference type="SAM" id="MobiDB-lite"/>
    </source>
</evidence>
<dbReference type="CDD" id="cd17325">
    <property type="entry name" value="MFS_MdtG_SLC18_like"/>
    <property type="match status" value="1"/>
</dbReference>
<dbReference type="Gene3D" id="1.20.1250.20">
    <property type="entry name" value="MFS general substrate transporter like domains"/>
    <property type="match status" value="1"/>
</dbReference>
<feature type="transmembrane region" description="Helical" evidence="7">
    <location>
        <begin position="425"/>
        <end position="442"/>
    </location>
</feature>
<feature type="transmembrane region" description="Helical" evidence="7">
    <location>
        <begin position="372"/>
        <end position="393"/>
    </location>
</feature>
<feature type="transmembrane region" description="Helical" evidence="7">
    <location>
        <begin position="75"/>
        <end position="93"/>
    </location>
</feature>
<keyword evidence="3 7" id="KW-0812">Transmembrane</keyword>
<dbReference type="InterPro" id="IPR020846">
    <property type="entry name" value="MFS_dom"/>
</dbReference>